<dbReference type="Proteomes" id="UP001152320">
    <property type="component" value="Chromosome 5"/>
</dbReference>
<keyword evidence="2" id="KW-1185">Reference proteome</keyword>
<gene>
    <name evidence="1" type="ORF">HOLleu_13299</name>
</gene>
<evidence type="ECO:0000313" key="1">
    <source>
        <dbReference type="EMBL" id="KAJ8042279.1"/>
    </source>
</evidence>
<reference evidence="1" key="1">
    <citation type="submission" date="2021-10" db="EMBL/GenBank/DDBJ databases">
        <title>Tropical sea cucumber genome reveals ecological adaptation and Cuvierian tubules defense mechanism.</title>
        <authorList>
            <person name="Chen T."/>
        </authorList>
    </citation>
    <scope>NUCLEOTIDE SEQUENCE</scope>
    <source>
        <strain evidence="1">Nanhai2018</strain>
        <tissue evidence="1">Muscle</tissue>
    </source>
</reference>
<organism evidence="1 2">
    <name type="scientific">Holothuria leucospilota</name>
    <name type="common">Black long sea cucumber</name>
    <name type="synonym">Mertensiothuria leucospilota</name>
    <dbReference type="NCBI Taxonomy" id="206669"/>
    <lineage>
        <taxon>Eukaryota</taxon>
        <taxon>Metazoa</taxon>
        <taxon>Echinodermata</taxon>
        <taxon>Eleutherozoa</taxon>
        <taxon>Echinozoa</taxon>
        <taxon>Holothuroidea</taxon>
        <taxon>Aspidochirotacea</taxon>
        <taxon>Aspidochirotida</taxon>
        <taxon>Holothuriidae</taxon>
        <taxon>Holothuria</taxon>
    </lineage>
</organism>
<sequence length="53" mass="6303">MTFDLHQKQYGSSSQYGPSMYQVSELSNFPFLRYRVNKQSRHIRTHTHDITIA</sequence>
<comment type="caution">
    <text evidence="1">The sequence shown here is derived from an EMBL/GenBank/DDBJ whole genome shotgun (WGS) entry which is preliminary data.</text>
</comment>
<protein>
    <submittedName>
        <fullName evidence="1">Uncharacterized protein</fullName>
    </submittedName>
</protein>
<name>A0A9Q1CCS1_HOLLE</name>
<dbReference type="EMBL" id="JAIZAY010000005">
    <property type="protein sequence ID" value="KAJ8042279.1"/>
    <property type="molecule type" value="Genomic_DNA"/>
</dbReference>
<evidence type="ECO:0000313" key="2">
    <source>
        <dbReference type="Proteomes" id="UP001152320"/>
    </source>
</evidence>
<dbReference type="AlphaFoldDB" id="A0A9Q1CCS1"/>
<accession>A0A9Q1CCS1</accession>
<proteinExistence type="predicted"/>